<evidence type="ECO:0000259" key="1">
    <source>
        <dbReference type="Pfam" id="PF19089"/>
    </source>
</evidence>
<dbReference type="EMBL" id="JADKFW010000017">
    <property type="protein sequence ID" value="MBK9719205.1"/>
    <property type="molecule type" value="Genomic_DNA"/>
</dbReference>
<proteinExistence type="predicted"/>
<protein>
    <recommendedName>
        <fullName evidence="1">DUF5777 domain-containing protein</fullName>
    </recommendedName>
</protein>
<dbReference type="Pfam" id="PF19089">
    <property type="entry name" value="DUF5777"/>
    <property type="match status" value="1"/>
</dbReference>
<evidence type="ECO:0000313" key="2">
    <source>
        <dbReference type="EMBL" id="MBK9719205.1"/>
    </source>
</evidence>
<gene>
    <name evidence="2" type="ORF">IPO85_17135</name>
</gene>
<dbReference type="Proteomes" id="UP000808349">
    <property type="component" value="Unassembled WGS sequence"/>
</dbReference>
<dbReference type="InterPro" id="IPR045916">
    <property type="entry name" value="DUF5777"/>
</dbReference>
<dbReference type="AlphaFoldDB" id="A0A9D7SAS9"/>
<feature type="domain" description="DUF5777" evidence="1">
    <location>
        <begin position="41"/>
        <end position="207"/>
    </location>
</feature>
<accession>A0A9D7SAS9</accession>
<organism evidence="2 3">
    <name type="scientific">Candidatus Defluviibacterium haderslevense</name>
    <dbReference type="NCBI Taxonomy" id="2981993"/>
    <lineage>
        <taxon>Bacteria</taxon>
        <taxon>Pseudomonadati</taxon>
        <taxon>Bacteroidota</taxon>
        <taxon>Saprospiria</taxon>
        <taxon>Saprospirales</taxon>
        <taxon>Saprospiraceae</taxon>
        <taxon>Candidatus Defluviibacterium</taxon>
    </lineage>
</organism>
<evidence type="ECO:0000313" key="3">
    <source>
        <dbReference type="Proteomes" id="UP000808349"/>
    </source>
</evidence>
<reference evidence="2 3" key="1">
    <citation type="submission" date="2020-10" db="EMBL/GenBank/DDBJ databases">
        <title>Connecting structure to function with the recovery of over 1000 high-quality activated sludge metagenome-assembled genomes encoding full-length rRNA genes using long-read sequencing.</title>
        <authorList>
            <person name="Singleton C.M."/>
            <person name="Petriglieri F."/>
            <person name="Kristensen J.M."/>
            <person name="Kirkegaard R.H."/>
            <person name="Michaelsen T.Y."/>
            <person name="Andersen M.H."/>
            <person name="Karst S.M."/>
            <person name="Dueholm M.S."/>
            <person name="Nielsen P.H."/>
            <person name="Albertsen M."/>
        </authorList>
    </citation>
    <scope>NUCLEOTIDE SEQUENCE [LARGE SCALE GENOMIC DNA]</scope>
    <source>
        <strain evidence="2">Ribe_18-Q3-R11-54_BAT3C.373</strain>
    </source>
</reference>
<comment type="caution">
    <text evidence="2">The sequence shown here is derived from an EMBL/GenBank/DDBJ whole genome shotgun (WGS) entry which is preliminary data.</text>
</comment>
<name>A0A9D7SAS9_9BACT</name>
<sequence>MFKYIFAVCFFSLSVLNAQDEGSLLDGLGVDDGTTVVTNAFKSTRVINAHSIEMLHKGVLDFRILHRFGDINGGAYEFFGLDQASMRLSFDFAPIENLTIGVGRSTRNKELDGMIKYKFLSQKSGTNSFPFSAIIVAGMNVITLKNPFGNEYQEVFSDRLSYFVQLPVGRKFTDRFTLQLAPVMVYRNLVKTSVDPNLVYGCELGARI</sequence>